<dbReference type="InterPro" id="IPR017871">
    <property type="entry name" value="ABC_transporter-like_CS"/>
</dbReference>
<dbReference type="PROSITE" id="PS50893">
    <property type="entry name" value="ABC_TRANSPORTER_2"/>
    <property type="match status" value="1"/>
</dbReference>
<dbReference type="KEGG" id="aht:ANTHELSMS3_03833"/>
<dbReference type="SMART" id="SM00382">
    <property type="entry name" value="AAA"/>
    <property type="match status" value="1"/>
</dbReference>
<gene>
    <name evidence="7" type="ORF">ANTHELSMS3_03833</name>
</gene>
<dbReference type="Pfam" id="PF00005">
    <property type="entry name" value="ABC_tran"/>
    <property type="match status" value="1"/>
</dbReference>
<dbReference type="SUPFAM" id="SSF52540">
    <property type="entry name" value="P-loop containing nucleoside triphosphate hydrolases"/>
    <property type="match status" value="1"/>
</dbReference>
<dbReference type="Proteomes" id="UP000203589">
    <property type="component" value="Chromosome"/>
</dbReference>
<evidence type="ECO:0000256" key="3">
    <source>
        <dbReference type="ARBA" id="ARBA00022741"/>
    </source>
</evidence>
<dbReference type="GO" id="GO:0005524">
    <property type="term" value="F:ATP binding"/>
    <property type="evidence" value="ECO:0007669"/>
    <property type="project" value="UniProtKB-KW"/>
</dbReference>
<comment type="similarity">
    <text evidence="1">Belongs to the ABC transporter superfamily.</text>
</comment>
<feature type="region of interest" description="Disordered" evidence="5">
    <location>
        <begin position="1"/>
        <end position="21"/>
    </location>
</feature>
<dbReference type="PANTHER" id="PTHR42788">
    <property type="entry name" value="TAURINE IMPORT ATP-BINDING PROTEIN-RELATED"/>
    <property type="match status" value="1"/>
</dbReference>
<evidence type="ECO:0000256" key="4">
    <source>
        <dbReference type="ARBA" id="ARBA00022840"/>
    </source>
</evidence>
<feature type="compositionally biased region" description="Polar residues" evidence="5">
    <location>
        <begin position="11"/>
        <end position="21"/>
    </location>
</feature>
<keyword evidence="3" id="KW-0547">Nucleotide-binding</keyword>
<dbReference type="CDD" id="cd03293">
    <property type="entry name" value="ABC_NrtD_SsuB_transporters"/>
    <property type="match status" value="1"/>
</dbReference>
<dbReference type="PANTHER" id="PTHR42788:SF13">
    <property type="entry name" value="ALIPHATIC SULFONATES IMPORT ATP-BINDING PROTEIN SSUB"/>
    <property type="match status" value="1"/>
</dbReference>
<accession>A0A222E8B4</accession>
<organism evidence="7 8">
    <name type="scientific">Antarctobacter heliothermus</name>
    <dbReference type="NCBI Taxonomy" id="74033"/>
    <lineage>
        <taxon>Bacteria</taxon>
        <taxon>Pseudomonadati</taxon>
        <taxon>Pseudomonadota</taxon>
        <taxon>Alphaproteobacteria</taxon>
        <taxon>Rhodobacterales</taxon>
        <taxon>Roseobacteraceae</taxon>
        <taxon>Antarctobacter</taxon>
    </lineage>
</organism>
<keyword evidence="7" id="KW-0378">Hydrolase</keyword>
<keyword evidence="4 7" id="KW-0067">ATP-binding</keyword>
<evidence type="ECO:0000313" key="7">
    <source>
        <dbReference type="EMBL" id="ASP22453.1"/>
    </source>
</evidence>
<evidence type="ECO:0000256" key="5">
    <source>
        <dbReference type="SAM" id="MobiDB-lite"/>
    </source>
</evidence>
<proteinExistence type="inferred from homology"/>
<dbReference type="PROSITE" id="PS00211">
    <property type="entry name" value="ABC_TRANSPORTER_1"/>
    <property type="match status" value="1"/>
</dbReference>
<dbReference type="AlphaFoldDB" id="A0A222E8B4"/>
<protein>
    <submittedName>
        <fullName evidence="7">Taurine transporter ATP-binding subunit</fullName>
        <ecNumber evidence="7">3.6.3.36</ecNumber>
    </submittedName>
</protein>
<feature type="domain" description="ABC transporter" evidence="6">
    <location>
        <begin position="27"/>
        <end position="258"/>
    </location>
</feature>
<reference evidence="7 8" key="1">
    <citation type="submission" date="2017-07" db="EMBL/GenBank/DDBJ databases">
        <title>Genome Sequence of Antarctobacter heliothermus Strain SMS3 Isolated from a culture of the Diatom Skeletonema marinoi.</title>
        <authorList>
            <person name="Topel M."/>
            <person name="Pinder M.I.M."/>
            <person name="Johansson O.N."/>
            <person name="Kourtchenko O."/>
            <person name="Godhe A."/>
            <person name="Clarke A.K."/>
        </authorList>
    </citation>
    <scope>NUCLEOTIDE SEQUENCE [LARGE SCALE GENOMIC DNA]</scope>
    <source>
        <strain evidence="7 8">SMS3</strain>
    </source>
</reference>
<dbReference type="InterPro" id="IPR027417">
    <property type="entry name" value="P-loop_NTPase"/>
</dbReference>
<sequence length="277" mass="30737">MERLKTMMSLPEQTPVEQSAPQARTVYKIERLSKTYARNNLVALQDVNLDIRHGEFVSVIGSSGCGKSTLLKIMAGLMPPTTGRVVLEGKPVVGPRPDIGMMFQQATLLPWKTTLENVLMPIEIREGRAAARRSRDKAMDLLQLVGLGDFSNVYPGELSGGMAQRASICRMLVSDPAMLLLDEPFSALDELTRDFMNMELQRICLERGATAFLVTHSLAEAVILSDRILVMKARPGHVVEDITIDLPRPRSLDMINTPYFGEIVSHIRDLLGKEAHQ</sequence>
<evidence type="ECO:0000256" key="1">
    <source>
        <dbReference type="ARBA" id="ARBA00005417"/>
    </source>
</evidence>
<evidence type="ECO:0000313" key="8">
    <source>
        <dbReference type="Proteomes" id="UP000203589"/>
    </source>
</evidence>
<evidence type="ECO:0000256" key="2">
    <source>
        <dbReference type="ARBA" id="ARBA00022448"/>
    </source>
</evidence>
<dbReference type="GO" id="GO:0016887">
    <property type="term" value="F:ATP hydrolysis activity"/>
    <property type="evidence" value="ECO:0007669"/>
    <property type="project" value="InterPro"/>
</dbReference>
<dbReference type="InterPro" id="IPR050166">
    <property type="entry name" value="ABC_transporter_ATP-bind"/>
</dbReference>
<name>A0A222E8B4_9RHOB</name>
<keyword evidence="8" id="KW-1185">Reference proteome</keyword>
<dbReference type="EC" id="3.6.3.36" evidence="7"/>
<dbReference type="EMBL" id="CP022540">
    <property type="protein sequence ID" value="ASP22453.1"/>
    <property type="molecule type" value="Genomic_DNA"/>
</dbReference>
<dbReference type="Gene3D" id="3.40.50.300">
    <property type="entry name" value="P-loop containing nucleotide triphosphate hydrolases"/>
    <property type="match status" value="1"/>
</dbReference>
<evidence type="ECO:0000259" key="6">
    <source>
        <dbReference type="PROSITE" id="PS50893"/>
    </source>
</evidence>
<keyword evidence="2" id="KW-0813">Transport</keyword>
<dbReference type="InterPro" id="IPR003439">
    <property type="entry name" value="ABC_transporter-like_ATP-bd"/>
</dbReference>
<dbReference type="InterPro" id="IPR003593">
    <property type="entry name" value="AAA+_ATPase"/>
</dbReference>